<evidence type="ECO:0000313" key="2">
    <source>
        <dbReference type="Proteomes" id="UP001152798"/>
    </source>
</evidence>
<reference evidence="1" key="1">
    <citation type="submission" date="2022-01" db="EMBL/GenBank/DDBJ databases">
        <authorList>
            <person name="King R."/>
        </authorList>
    </citation>
    <scope>NUCLEOTIDE SEQUENCE</scope>
</reference>
<accession>A0A9P0GUV9</accession>
<proteinExistence type="predicted"/>
<dbReference type="Proteomes" id="UP001152798">
    <property type="component" value="Chromosome 1"/>
</dbReference>
<protein>
    <submittedName>
        <fullName evidence="1">Uncharacterized protein</fullName>
    </submittedName>
</protein>
<name>A0A9P0GUV9_NEZVI</name>
<gene>
    <name evidence="1" type="ORF">NEZAVI_LOCUS311</name>
</gene>
<sequence>MYAANKSRRKVSSIRKSFALKQV</sequence>
<evidence type="ECO:0000313" key="1">
    <source>
        <dbReference type="EMBL" id="CAH1388754.1"/>
    </source>
</evidence>
<dbReference type="AlphaFoldDB" id="A0A9P0GUV9"/>
<keyword evidence="2" id="KW-1185">Reference proteome</keyword>
<organism evidence="1 2">
    <name type="scientific">Nezara viridula</name>
    <name type="common">Southern green stink bug</name>
    <name type="synonym">Cimex viridulus</name>
    <dbReference type="NCBI Taxonomy" id="85310"/>
    <lineage>
        <taxon>Eukaryota</taxon>
        <taxon>Metazoa</taxon>
        <taxon>Ecdysozoa</taxon>
        <taxon>Arthropoda</taxon>
        <taxon>Hexapoda</taxon>
        <taxon>Insecta</taxon>
        <taxon>Pterygota</taxon>
        <taxon>Neoptera</taxon>
        <taxon>Paraneoptera</taxon>
        <taxon>Hemiptera</taxon>
        <taxon>Heteroptera</taxon>
        <taxon>Panheteroptera</taxon>
        <taxon>Pentatomomorpha</taxon>
        <taxon>Pentatomoidea</taxon>
        <taxon>Pentatomidae</taxon>
        <taxon>Pentatominae</taxon>
        <taxon>Nezara</taxon>
    </lineage>
</organism>
<dbReference type="EMBL" id="OV725077">
    <property type="protein sequence ID" value="CAH1388754.1"/>
    <property type="molecule type" value="Genomic_DNA"/>
</dbReference>